<feature type="non-terminal residue" evidence="1">
    <location>
        <position position="1"/>
    </location>
</feature>
<reference evidence="1" key="1">
    <citation type="journal article" date="2014" name="Front. Microbiol.">
        <title>High frequency of phylogenetically diverse reductive dehalogenase-homologous genes in deep subseafloor sedimentary metagenomes.</title>
        <authorList>
            <person name="Kawai M."/>
            <person name="Futagami T."/>
            <person name="Toyoda A."/>
            <person name="Takaki Y."/>
            <person name="Nishi S."/>
            <person name="Hori S."/>
            <person name="Arai W."/>
            <person name="Tsubouchi T."/>
            <person name="Morono Y."/>
            <person name="Uchiyama I."/>
            <person name="Ito T."/>
            <person name="Fujiyama A."/>
            <person name="Inagaki F."/>
            <person name="Takami H."/>
        </authorList>
    </citation>
    <scope>NUCLEOTIDE SEQUENCE</scope>
    <source>
        <strain evidence="1">Expedition CK06-06</strain>
    </source>
</reference>
<evidence type="ECO:0000313" key="1">
    <source>
        <dbReference type="EMBL" id="GAI64515.1"/>
    </source>
</evidence>
<organism evidence="1">
    <name type="scientific">marine sediment metagenome</name>
    <dbReference type="NCBI Taxonomy" id="412755"/>
    <lineage>
        <taxon>unclassified sequences</taxon>
        <taxon>metagenomes</taxon>
        <taxon>ecological metagenomes</taxon>
    </lineage>
</organism>
<feature type="non-terminal residue" evidence="1">
    <location>
        <position position="32"/>
    </location>
</feature>
<gene>
    <name evidence="1" type="ORF">S06H3_67145</name>
</gene>
<dbReference type="AlphaFoldDB" id="X1RMY4"/>
<comment type="caution">
    <text evidence="1">The sequence shown here is derived from an EMBL/GenBank/DDBJ whole genome shotgun (WGS) entry which is preliminary data.</text>
</comment>
<sequence length="32" mass="3734">SREEVNFKQFDTVNKTHLDANINAVRLQALMM</sequence>
<name>X1RMY4_9ZZZZ</name>
<accession>X1RMY4</accession>
<dbReference type="EMBL" id="BARV01046279">
    <property type="protein sequence ID" value="GAI64515.1"/>
    <property type="molecule type" value="Genomic_DNA"/>
</dbReference>
<proteinExistence type="predicted"/>
<protein>
    <submittedName>
        <fullName evidence="1">Uncharacterized protein</fullName>
    </submittedName>
</protein>